<accession>A0A1Y1UGB9</accession>
<dbReference type="EMBL" id="MCFH01000153">
    <property type="protein sequence ID" value="ORX36554.1"/>
    <property type="molecule type" value="Genomic_DNA"/>
</dbReference>
<comment type="caution">
    <text evidence="10">The sequence shown here is derived from an EMBL/GenBank/DDBJ whole genome shotgun (WGS) entry which is preliminary data.</text>
</comment>
<evidence type="ECO:0000256" key="5">
    <source>
        <dbReference type="ARBA" id="ARBA00023001"/>
    </source>
</evidence>
<organism evidence="10 11">
    <name type="scientific">Piromyces finnis</name>
    <dbReference type="NCBI Taxonomy" id="1754191"/>
    <lineage>
        <taxon>Eukaryota</taxon>
        <taxon>Fungi</taxon>
        <taxon>Fungi incertae sedis</taxon>
        <taxon>Chytridiomycota</taxon>
        <taxon>Chytridiomycota incertae sedis</taxon>
        <taxon>Neocallimastigomycetes</taxon>
        <taxon>Neocallimastigales</taxon>
        <taxon>Neocallimastigaceae</taxon>
        <taxon>Piromyces</taxon>
    </lineage>
</organism>
<keyword evidence="6" id="KW-0119">Carbohydrate metabolism</keyword>
<keyword evidence="7" id="KW-0326">Glycosidase</keyword>
<keyword evidence="5" id="KW-0136">Cellulose degradation</keyword>
<evidence type="ECO:0000256" key="3">
    <source>
        <dbReference type="ARBA" id="ARBA00012601"/>
    </source>
</evidence>
<evidence type="ECO:0000256" key="2">
    <source>
        <dbReference type="ARBA" id="ARBA00007793"/>
    </source>
</evidence>
<keyword evidence="8" id="KW-0624">Polysaccharide degradation</keyword>
<dbReference type="Proteomes" id="UP000193719">
    <property type="component" value="Unassembled WGS sequence"/>
</dbReference>
<dbReference type="InterPro" id="IPR052288">
    <property type="entry name" value="GH45_Enzymes"/>
</dbReference>
<comment type="similarity">
    <text evidence="2">Belongs to the glycosyl hydrolase 45 (cellulase K) family.</text>
</comment>
<evidence type="ECO:0000256" key="8">
    <source>
        <dbReference type="ARBA" id="ARBA00023326"/>
    </source>
</evidence>
<evidence type="ECO:0000256" key="6">
    <source>
        <dbReference type="ARBA" id="ARBA00023277"/>
    </source>
</evidence>
<sequence length="279" mass="30429">MKKLIFITISRIKCIKNTAKDCFSLKLGYPCCSTTNTINAASPNMNVNNLNINNNNNAFNGWAFNPWNCKFQCYTNTKNPNTNNNNNINGNVNINNKINNNGNTNINKNNKPIFSRCIGGKSGVTTAYWDCCVASCSWDANVSGSKPVKACRKDGVSLVTEELWKVKSVCDNGDAYMCNDQQPIVINEKLSYGFAASHDPCCSCQRLQFTSGPIKGKQMIVQITNTGSDVGTNHFDIQIPGGGVGIFNGCSKQWGAPNDGWGRRYGGVTTKSECSQLPS</sequence>
<reference evidence="10 11" key="2">
    <citation type="submission" date="2016-08" db="EMBL/GenBank/DDBJ databases">
        <title>Pervasive Adenine N6-methylation of Active Genes in Fungi.</title>
        <authorList>
            <consortium name="DOE Joint Genome Institute"/>
            <person name="Mondo S.J."/>
            <person name="Dannebaum R.O."/>
            <person name="Kuo R.C."/>
            <person name="Labutti K."/>
            <person name="Haridas S."/>
            <person name="Kuo A."/>
            <person name="Salamov A."/>
            <person name="Ahrendt S.R."/>
            <person name="Lipzen A."/>
            <person name="Sullivan W."/>
            <person name="Andreopoulos W.B."/>
            <person name="Clum A."/>
            <person name="Lindquist E."/>
            <person name="Daum C."/>
            <person name="Ramamoorthy G.K."/>
            <person name="Gryganskyi A."/>
            <person name="Culley D."/>
            <person name="Magnuson J.K."/>
            <person name="James T.Y."/>
            <person name="O'Malley M.A."/>
            <person name="Stajich J.E."/>
            <person name="Spatafora J.W."/>
            <person name="Visel A."/>
            <person name="Grigoriev I.V."/>
        </authorList>
    </citation>
    <scope>NUCLEOTIDE SEQUENCE [LARGE SCALE GENOMIC DNA]</scope>
    <source>
        <strain evidence="11">finn</strain>
    </source>
</reference>
<dbReference type="GO" id="GO:0008810">
    <property type="term" value="F:cellulase activity"/>
    <property type="evidence" value="ECO:0007669"/>
    <property type="project" value="UniProtKB-EC"/>
</dbReference>
<dbReference type="InterPro" id="IPR000334">
    <property type="entry name" value="Glyco_hydro_45"/>
</dbReference>
<feature type="domain" description="Glycosyl hydrolases family 45 active site" evidence="9">
    <location>
        <begin position="122"/>
        <end position="278"/>
    </location>
</feature>
<evidence type="ECO:0000259" key="9">
    <source>
        <dbReference type="Pfam" id="PF02015"/>
    </source>
</evidence>
<dbReference type="SUPFAM" id="SSF50685">
    <property type="entry name" value="Barwin-like endoglucanases"/>
    <property type="match status" value="1"/>
</dbReference>
<dbReference type="AlphaFoldDB" id="A0A1Y1UGB9"/>
<dbReference type="OrthoDB" id="10035502at2759"/>
<dbReference type="STRING" id="1754191.A0A1Y1UGB9"/>
<name>A0A1Y1UGB9_9FUNG</name>
<dbReference type="PANTHER" id="PTHR39730:SF1">
    <property type="entry name" value="ENDOGLUCANASE 1"/>
    <property type="match status" value="1"/>
</dbReference>
<feature type="non-terminal residue" evidence="10">
    <location>
        <position position="279"/>
    </location>
</feature>
<dbReference type="InterPro" id="IPR036908">
    <property type="entry name" value="RlpA-like_sf"/>
</dbReference>
<evidence type="ECO:0000313" key="11">
    <source>
        <dbReference type="Proteomes" id="UP000193719"/>
    </source>
</evidence>
<comment type="catalytic activity">
    <reaction evidence="1">
        <text>Endohydrolysis of (1-&gt;4)-beta-D-glucosidic linkages in cellulose, lichenin and cereal beta-D-glucans.</text>
        <dbReference type="EC" id="3.2.1.4"/>
    </reaction>
</comment>
<evidence type="ECO:0000256" key="1">
    <source>
        <dbReference type="ARBA" id="ARBA00000966"/>
    </source>
</evidence>
<dbReference type="Pfam" id="PF02015">
    <property type="entry name" value="Glyco_hydro_45"/>
    <property type="match status" value="1"/>
</dbReference>
<evidence type="ECO:0000313" key="10">
    <source>
        <dbReference type="EMBL" id="ORX36554.1"/>
    </source>
</evidence>
<evidence type="ECO:0000256" key="4">
    <source>
        <dbReference type="ARBA" id="ARBA00022801"/>
    </source>
</evidence>
<dbReference type="EC" id="3.2.1.4" evidence="3"/>
<protein>
    <recommendedName>
        <fullName evidence="3">cellulase</fullName>
        <ecNumber evidence="3">3.2.1.4</ecNumber>
    </recommendedName>
</protein>
<proteinExistence type="inferred from homology"/>
<gene>
    <name evidence="10" type="ORF">BCR36DRAFT_588466</name>
</gene>
<keyword evidence="11" id="KW-1185">Reference proteome</keyword>
<dbReference type="PANTHER" id="PTHR39730">
    <property type="entry name" value="ENDOGLUCANASE 1"/>
    <property type="match status" value="1"/>
</dbReference>
<evidence type="ECO:0000256" key="7">
    <source>
        <dbReference type="ARBA" id="ARBA00023295"/>
    </source>
</evidence>
<keyword evidence="4" id="KW-0378">Hydrolase</keyword>
<reference evidence="10 11" key="1">
    <citation type="submission" date="2016-08" db="EMBL/GenBank/DDBJ databases">
        <title>Genomes of anaerobic fungi encode conserved fungal cellulosomes for biomass hydrolysis.</title>
        <authorList>
            <consortium name="DOE Joint Genome Institute"/>
            <person name="Haitjema C.H."/>
            <person name="Gilmore S.P."/>
            <person name="Henske J.K."/>
            <person name="Solomon K.V."/>
            <person name="De Groot R."/>
            <person name="Kuo A."/>
            <person name="Mondo S.J."/>
            <person name="Salamov A.A."/>
            <person name="Labutti K."/>
            <person name="Zhao Z."/>
            <person name="Chiniquy J."/>
            <person name="Barry K."/>
            <person name="Brewer H.M."/>
            <person name="Purvine S.O."/>
            <person name="Wright A.T."/>
            <person name="Boxma B."/>
            <person name="Van Alen T."/>
            <person name="Hackstein J.H."/>
            <person name="Baker S.E."/>
            <person name="Grigoriev I.V."/>
            <person name="O'Malley M.A."/>
        </authorList>
    </citation>
    <scope>NUCLEOTIDE SEQUENCE [LARGE SCALE GENOMIC DNA]</scope>
    <source>
        <strain evidence="11">finn</strain>
    </source>
</reference>
<dbReference type="Gene3D" id="2.40.40.10">
    <property type="entry name" value="RlpA-like domain"/>
    <property type="match status" value="1"/>
</dbReference>
<dbReference type="GO" id="GO:0030245">
    <property type="term" value="P:cellulose catabolic process"/>
    <property type="evidence" value="ECO:0007669"/>
    <property type="project" value="UniProtKB-KW"/>
</dbReference>